<evidence type="ECO:0000259" key="4">
    <source>
        <dbReference type="PROSITE" id="PS50043"/>
    </source>
</evidence>
<dbReference type="Pfam" id="PF00196">
    <property type="entry name" value="GerE"/>
    <property type="match status" value="1"/>
</dbReference>
<sequence>MPQSALAAGPGRSELLARVERAPDALGMFAAASAQLHRILPFDAAVWRVTDPETGIMTAPVHTENINEISCAAYWELELFAESVNLYSELAQSPVPVAGLRESTGGRPGCSAVYQDFMLPRGLHDELRVVLRVGGRQQGTVSLFRARGRTAFDAADTAFVGSLVTPLARRLRSYAEPRPTGRVPYALGASDGPGLPGGPGLPDGPGLLLFDPSGRLLSVNDEARRYLSEPSDGPSESTGLGVRLPAWVHGISAKARAAAHERDRGTARIRLRTRGGHWMVCHATCMRQADGSPGGTAVVLEPAKASDVMPLVADAYELSEREVEVTRCVARGLSTEKIAHLLFLSPHTVRDHIKAIFEKTGVSSRGELVSLLFIDHYRPALTAVQEENEFASMTKR</sequence>
<dbReference type="InterPro" id="IPR036388">
    <property type="entry name" value="WH-like_DNA-bd_sf"/>
</dbReference>
<dbReference type="InterPro" id="IPR000792">
    <property type="entry name" value="Tscrpt_reg_LuxR_C"/>
</dbReference>
<dbReference type="PANTHER" id="PTHR44688">
    <property type="entry name" value="DNA-BINDING TRANSCRIPTIONAL ACTIVATOR DEVR_DOSR"/>
    <property type="match status" value="1"/>
</dbReference>
<evidence type="ECO:0000256" key="3">
    <source>
        <dbReference type="ARBA" id="ARBA00023163"/>
    </source>
</evidence>
<dbReference type="PRINTS" id="PR00038">
    <property type="entry name" value="HTHLUXR"/>
</dbReference>
<keyword evidence="3" id="KW-0804">Transcription</keyword>
<name>A0ABN1QKY0_9ACTN</name>
<dbReference type="InterPro" id="IPR016032">
    <property type="entry name" value="Sig_transdc_resp-reg_C-effctor"/>
</dbReference>
<dbReference type="Proteomes" id="UP001500665">
    <property type="component" value="Unassembled WGS sequence"/>
</dbReference>
<keyword evidence="1" id="KW-0805">Transcription regulation</keyword>
<dbReference type="Gene3D" id="1.10.10.10">
    <property type="entry name" value="Winged helix-like DNA-binding domain superfamily/Winged helix DNA-binding domain"/>
    <property type="match status" value="1"/>
</dbReference>
<feature type="domain" description="HTH luxR-type" evidence="4">
    <location>
        <begin position="311"/>
        <end position="376"/>
    </location>
</feature>
<dbReference type="SMART" id="SM00421">
    <property type="entry name" value="HTH_LUXR"/>
    <property type="match status" value="1"/>
</dbReference>
<evidence type="ECO:0000256" key="1">
    <source>
        <dbReference type="ARBA" id="ARBA00023015"/>
    </source>
</evidence>
<dbReference type="RefSeq" id="WP_344238371.1">
    <property type="nucleotide sequence ID" value="NZ_BAAAHH010000004.1"/>
</dbReference>
<dbReference type="CDD" id="cd06170">
    <property type="entry name" value="LuxR_C_like"/>
    <property type="match status" value="1"/>
</dbReference>
<reference evidence="5 6" key="1">
    <citation type="journal article" date="2019" name="Int. J. Syst. Evol. Microbiol.">
        <title>The Global Catalogue of Microorganisms (GCM) 10K type strain sequencing project: providing services to taxonomists for standard genome sequencing and annotation.</title>
        <authorList>
            <consortium name="The Broad Institute Genomics Platform"/>
            <consortium name="The Broad Institute Genome Sequencing Center for Infectious Disease"/>
            <person name="Wu L."/>
            <person name="Ma J."/>
        </authorList>
    </citation>
    <scope>NUCLEOTIDE SEQUENCE [LARGE SCALE GENOMIC DNA]</scope>
    <source>
        <strain evidence="5 6">JCM 10696</strain>
    </source>
</reference>
<proteinExistence type="predicted"/>
<keyword evidence="6" id="KW-1185">Reference proteome</keyword>
<evidence type="ECO:0000256" key="2">
    <source>
        <dbReference type="ARBA" id="ARBA00023125"/>
    </source>
</evidence>
<dbReference type="PROSITE" id="PS50043">
    <property type="entry name" value="HTH_LUXR_2"/>
    <property type="match status" value="1"/>
</dbReference>
<dbReference type="SUPFAM" id="SSF46894">
    <property type="entry name" value="C-terminal effector domain of the bipartite response regulators"/>
    <property type="match status" value="1"/>
</dbReference>
<dbReference type="PROSITE" id="PS00622">
    <property type="entry name" value="HTH_LUXR_1"/>
    <property type="match status" value="1"/>
</dbReference>
<evidence type="ECO:0000313" key="5">
    <source>
        <dbReference type="EMBL" id="GAA0943832.1"/>
    </source>
</evidence>
<organism evidence="5 6">
    <name type="scientific">Actinocorallia libanotica</name>
    <dbReference type="NCBI Taxonomy" id="46162"/>
    <lineage>
        <taxon>Bacteria</taxon>
        <taxon>Bacillati</taxon>
        <taxon>Actinomycetota</taxon>
        <taxon>Actinomycetes</taxon>
        <taxon>Streptosporangiales</taxon>
        <taxon>Thermomonosporaceae</taxon>
        <taxon>Actinocorallia</taxon>
    </lineage>
</organism>
<keyword evidence="2" id="KW-0238">DNA-binding</keyword>
<gene>
    <name evidence="5" type="ORF">GCM10009550_16140</name>
</gene>
<accession>A0ABN1QKY0</accession>
<protein>
    <recommendedName>
        <fullName evidence="4">HTH luxR-type domain-containing protein</fullName>
    </recommendedName>
</protein>
<evidence type="ECO:0000313" key="6">
    <source>
        <dbReference type="Proteomes" id="UP001500665"/>
    </source>
</evidence>
<dbReference type="PANTHER" id="PTHR44688:SF16">
    <property type="entry name" value="DNA-BINDING TRANSCRIPTIONAL ACTIVATOR DEVR_DOSR"/>
    <property type="match status" value="1"/>
</dbReference>
<comment type="caution">
    <text evidence="5">The sequence shown here is derived from an EMBL/GenBank/DDBJ whole genome shotgun (WGS) entry which is preliminary data.</text>
</comment>
<dbReference type="EMBL" id="BAAAHH010000004">
    <property type="protein sequence ID" value="GAA0943832.1"/>
    <property type="molecule type" value="Genomic_DNA"/>
</dbReference>